<feature type="compositionally biased region" description="Basic and acidic residues" evidence="7">
    <location>
        <begin position="1588"/>
        <end position="1609"/>
    </location>
</feature>
<dbReference type="Proteomes" id="UP000516480">
    <property type="component" value="Chromosome 9"/>
</dbReference>
<dbReference type="Proteomes" id="UP000220214">
    <property type="component" value="Chromosome 9"/>
</dbReference>
<keyword evidence="4" id="KW-0804">Transcription</keyword>
<feature type="region of interest" description="Disordered" evidence="7">
    <location>
        <begin position="1561"/>
        <end position="1620"/>
    </location>
</feature>
<dbReference type="Pfam" id="PF00847">
    <property type="entry name" value="AP2"/>
    <property type="match status" value="1"/>
</dbReference>
<dbReference type="Proteomes" id="UP000219974">
    <property type="component" value="Chromosome 9"/>
</dbReference>
<evidence type="ECO:0000313" key="14">
    <source>
        <dbReference type="EMBL" id="SCO61676.1"/>
    </source>
</evidence>
<dbReference type="GO" id="GO:0003677">
    <property type="term" value="F:DNA binding"/>
    <property type="evidence" value="ECO:0007669"/>
    <property type="project" value="UniProtKB-KW"/>
</dbReference>
<organism evidence="10 15">
    <name type="scientific">Plasmodium berghei</name>
    <dbReference type="NCBI Taxonomy" id="5821"/>
    <lineage>
        <taxon>Eukaryota</taxon>
        <taxon>Sar</taxon>
        <taxon>Alveolata</taxon>
        <taxon>Apicomplexa</taxon>
        <taxon>Aconoidasida</taxon>
        <taxon>Haemosporida</taxon>
        <taxon>Plasmodiidae</taxon>
        <taxon>Plasmodium</taxon>
        <taxon>Plasmodium (Vinckeia)</taxon>
    </lineage>
</organism>
<feature type="compositionally biased region" description="Acidic residues" evidence="7">
    <location>
        <begin position="669"/>
        <end position="678"/>
    </location>
</feature>
<feature type="coiled-coil region" evidence="6">
    <location>
        <begin position="944"/>
        <end position="982"/>
    </location>
</feature>
<feature type="domain" description="AP2-coincident C-terminal" evidence="9">
    <location>
        <begin position="2081"/>
        <end position="2184"/>
    </location>
</feature>
<evidence type="ECO:0000256" key="6">
    <source>
        <dbReference type="SAM" id="Coils"/>
    </source>
</evidence>
<dbReference type="Proteomes" id="UP000219860">
    <property type="component" value="Chromosome 9"/>
</dbReference>
<name>A0A113RLQ9_PLABE</name>
<evidence type="ECO:0000313" key="18">
    <source>
        <dbReference type="Proteomes" id="UP000220214"/>
    </source>
</evidence>
<evidence type="ECO:0000256" key="2">
    <source>
        <dbReference type="ARBA" id="ARBA00023015"/>
    </source>
</evidence>
<evidence type="ECO:0000313" key="10">
    <source>
        <dbReference type="EMBL" id="CXI40937.1"/>
    </source>
</evidence>
<feature type="region of interest" description="Disordered" evidence="7">
    <location>
        <begin position="663"/>
        <end position="684"/>
    </location>
</feature>
<comment type="subcellular location">
    <subcellularLocation>
        <location evidence="1">Nucleus</location>
    </subcellularLocation>
</comment>
<evidence type="ECO:0000313" key="19">
    <source>
        <dbReference type="Proteomes" id="UP000516480"/>
    </source>
</evidence>
<feature type="compositionally biased region" description="Low complexity" evidence="7">
    <location>
        <begin position="1736"/>
        <end position="1757"/>
    </location>
</feature>
<dbReference type="Gene3D" id="1.20.5.2050">
    <property type="match status" value="1"/>
</dbReference>
<keyword evidence="6" id="KW-0175">Coiled coil</keyword>
<feature type="region of interest" description="Disordered" evidence="7">
    <location>
        <begin position="1980"/>
        <end position="1999"/>
    </location>
</feature>
<sequence length="2192" mass="254121">MTTDLNKRSLRTRRKKTMNSFYYNNDYSNDLNSEETKSKINFVKKNDTLLGKTKDHSKRYPDIYDNKNPELSGNSIMSDTNVSDNNNNGMIDEKKTEFSEEMNANNISDEENLAKIRSNNKIGDDTINIKNEYKLDNSSKIEKNKSYTIGNHISNKTGCNKGIKNLSNSNENNYAKMAEKLPHVVGVRFDKSQNRWLSGICINGRCINRYFPVYKYGFEEARRLAIQHRKNFETANAGNPKKQQGESKTSHLNLLNINSKIPNGFKDIHGKNKLIFKYLSYDSIQKEWVVTYDYDSKVLVNKFPVDIYGYNNAYEMAVQCINKLTVCNQNKMNKNLKNENGKNIKYDFKSTNSQSDLNDDDDASFTLRKDKINKFVKANNNDNHLYKLNLEEKDGISNRISSSLNDGHSHNNNNINEYDIEKNKKMEFDSSNYNQTERLSNYPNNFYKYDTSPLDNDETNPPHFNSIKKLYNDENSGNNHDDNNLLQIFNETYLNDGDKNTYNILNNILKHNNNKNKLLGNRPFDHQTYEDGNIISNNDGNKIIIGIDGLTHNQLSNENLENLNNNSEHFKHYNDELNSLLECNKMNNKFENSKDIGSLLSDKKTSEIVNYDTISNFNKIIKNILKSNKNANNNEQIIKGINIIKNMQKNDKLEIHKPVEDYASSNNGDIDDIPEENGNENYNFSSGNISGIKRGRYISKIRHRIKKKHKNSINYNNYFIVKNEEDVNEENDINIAKNDINNSNEAIDGTELETNTKNEETPAQTEENFNQIGDNTKVDEQNEEIPKTEATEPNINNESNENTKQNTSIFNNISDENSNIVNNSEFNEVALKLAPWKKGIEWNQKKNKWTCKLWDSDGNTITKHVYIKNKEGIEIAYHYCIQIRLRSFDYYLTNVLNNFPKIEEISYTLENPCFILSYKDNEKKKYYFQEEGIYNSFVSCVEYLNKLKSENEETLYNIDSFIEEHKENIASENEINEQGNNNENKKSPILQELEDFMKDMNYFEHKKTVFDNMCEQTKAAYNIKPWVKGVLWEEKVKKWIVFFKDKSQNLRISFFNPCDYNNDVIMSYNKCCEYFKQIKESNNFDENTEEFSESIRQFIKSIEFDKVIDYSKNNYNHIDKSRSTSSDSSDISNASSKNIYKRKKKKKIHSYNENSHDLGDASQYRKNSNQLERDIMDDKKFRSLKNDHLGNTKYRISVNNIDKKLCNSYEPSNDEMGMLDYNSPADYKYSVDTLEGKYFNRNDMYNNSNNINCKTKHEKSLKRSQKNQLKKNILDDIDNESTNHDEMKKKYLNFDDNNSNMNNNDYSIGDRSFKMDYSEYENNTKENPINDYGDSNPYFRDDILSPSSTRTIARDMPFDSNNGNHRIGNNNYNMLGINGIDCNSSDIINGSSSEKCLNEINMIKDGGSDISGAMPYGRNLDTEYGKGSRNSDKYGNMDNKSINKSTEKLDNLLDGGTNVRLPKSEILNQAASLPKLQGMFFDKRRNYWTVSVCGFRKSFGVRTRGVYQAYKLAAEFRNRILETNKGKCYSQKSSSMSNSYKYNLKNVNGLTKEEKTNFLRDSESLQASSGVENSYNNKRNSLTSINNTDKDLVYTPSDRRSSYNLKDTDGSAGNENNNNDSSNIYDYLLENKMNSNILNNDNLLKTTYLPSSAANSVSHDENYSDMVYDERINFTGKSKKKMDKKYKYNNSYSASKYDNNGNLINNMDSNFMNFMNDGTYDMREHKNNNNSLFKKSGNNQNNGSDNNNISPSNTSISHLGSGPNYSPTHIYEIDNMHSTLDYYIKNENTANGLGKSEDLKNMKTNNYNQTSSFLKGDIRNSESINENNMYSKNLNNVDYEDSQNLMNNKMNSHNSEEKLNQSYPNNTLYNNSENNNYENTNIHINGNINSKDDLYKNYNLDGENKVFSLNTIIDETIEERDIRINKEVNKCKFVDGLIYDEANKCFRIKINGYRKAYSVIRRGVKEAYKLSIEAIQQIKKQSKPNNYNTSEQPQINSNNLTHFYNSSSETSKHGYAYNYQYIKNKPASQQECAEDIFENYTDQRGANKNNNPYMEANGRRKFSNDKKNNDEVSFPILNIDDNYYELLKTAIIICLNDILMNSIPKVFHLYKNLSITEDVKIEDILNVERKKKEQSLRYHIEYTQNSIGISSLIPYLKLFSTEILNNILPSAQSLEIQRLIIHSLDLQAYNTS</sequence>
<dbReference type="EMBL" id="LT160029">
    <property type="protein sequence ID" value="CXI40937.1"/>
    <property type="molecule type" value="Genomic_DNA"/>
</dbReference>
<evidence type="ECO:0000259" key="8">
    <source>
        <dbReference type="Pfam" id="PF00847"/>
    </source>
</evidence>
<dbReference type="EMBL" id="LT608273">
    <property type="protein sequence ID" value="SCO60122.1"/>
    <property type="molecule type" value="Genomic_DNA"/>
</dbReference>
<dbReference type="OrthoDB" id="332674at2759"/>
<feature type="compositionally biased region" description="Low complexity" evidence="7">
    <location>
        <begin position="1123"/>
        <end position="1136"/>
    </location>
</feature>
<evidence type="ECO:0000256" key="1">
    <source>
        <dbReference type="ARBA" id="ARBA00004123"/>
    </source>
</evidence>
<dbReference type="InterPro" id="IPR001471">
    <property type="entry name" value="AP2/ERF_dom"/>
</dbReference>
<dbReference type="EMBL" id="LT614635">
    <property type="protein sequence ID" value="SCN25104.1"/>
    <property type="molecule type" value="Genomic_DNA"/>
</dbReference>
<evidence type="ECO:0000256" key="7">
    <source>
        <dbReference type="SAM" id="MobiDB-lite"/>
    </source>
</evidence>
<feature type="compositionally biased region" description="Basic residues" evidence="7">
    <location>
        <begin position="1139"/>
        <end position="1149"/>
    </location>
</feature>
<dbReference type="EMBL" id="LT608257">
    <property type="protein sequence ID" value="SCO61676.1"/>
    <property type="molecule type" value="Genomic_DNA"/>
</dbReference>
<evidence type="ECO:0000256" key="4">
    <source>
        <dbReference type="ARBA" id="ARBA00023163"/>
    </source>
</evidence>
<evidence type="ECO:0000313" key="13">
    <source>
        <dbReference type="EMBL" id="SCO60122.1"/>
    </source>
</evidence>
<protein>
    <submittedName>
        <fullName evidence="10">Transcription factor with AP2 domain(S), putative</fullName>
    </submittedName>
</protein>
<evidence type="ECO:0000256" key="3">
    <source>
        <dbReference type="ARBA" id="ARBA00023125"/>
    </source>
</evidence>
<gene>
    <name evidence="10" type="primary">ApiAP2</name>
    <name evidence="10" type="ORF">PBK173_000190100</name>
    <name evidence="12" type="ORF">PBNK65E_000181600</name>
    <name evidence="11" type="ORF">PBNK65NY_000180900</name>
    <name evidence="14" type="ORF">PBSP11A_000180600</name>
    <name evidence="13" type="ORF">PBSP11RLL_000180700</name>
</gene>
<feature type="compositionally biased region" description="Polar residues" evidence="7">
    <location>
        <begin position="1983"/>
        <end position="1999"/>
    </location>
</feature>
<keyword evidence="5" id="KW-0539">Nucleus</keyword>
<dbReference type="GO" id="GO:0003700">
    <property type="term" value="F:DNA-binding transcription factor activity"/>
    <property type="evidence" value="ECO:0007669"/>
    <property type="project" value="InterPro"/>
</dbReference>
<reference evidence="10 15" key="1">
    <citation type="submission" date="2016-02" db="EMBL/GenBank/DDBJ databases">
        <authorList>
            <consortium name="Pathogen Informatics"/>
        </authorList>
    </citation>
    <scope>NUCLEOTIDE SEQUENCE [LARGE SCALE GENOMIC DNA]</scope>
    <source>
        <strain evidence="10 15">K173</strain>
        <strain evidence="11 19">NK65 ny</strain>
        <strain evidence="12 18">NK65e</strain>
        <strain evidence="14 16">SP11 Antwerpcl1</strain>
        <strain evidence="13 17">SP11 RLL</strain>
    </source>
</reference>
<evidence type="ECO:0000259" key="9">
    <source>
        <dbReference type="Pfam" id="PF14733"/>
    </source>
</evidence>
<accession>A0A113RLQ9</accession>
<evidence type="ECO:0000313" key="17">
    <source>
        <dbReference type="Proteomes" id="UP000219974"/>
    </source>
</evidence>
<feature type="compositionally biased region" description="Polar residues" evidence="7">
    <location>
        <begin position="1564"/>
        <end position="1587"/>
    </location>
</feature>
<keyword evidence="3" id="KW-0238">DNA-binding</keyword>
<evidence type="ECO:0000313" key="16">
    <source>
        <dbReference type="Proteomes" id="UP000219860"/>
    </source>
</evidence>
<dbReference type="VEuPathDB" id="PlasmoDB:PBANKA_0909600"/>
<dbReference type="Pfam" id="PF14733">
    <property type="entry name" value="ACDC"/>
    <property type="match status" value="1"/>
</dbReference>
<feature type="region of interest" description="Disordered" evidence="7">
    <location>
        <begin position="1722"/>
        <end position="1761"/>
    </location>
</feature>
<feature type="compositionally biased region" description="Polar residues" evidence="7">
    <location>
        <begin position="69"/>
        <end position="87"/>
    </location>
</feature>
<dbReference type="Proteomes" id="UP000069549">
    <property type="component" value="Chromosome 9"/>
</dbReference>
<keyword evidence="2" id="KW-0805">Transcription regulation</keyword>
<evidence type="ECO:0000313" key="12">
    <source>
        <dbReference type="EMBL" id="SCN25104.1"/>
    </source>
</evidence>
<feature type="region of interest" description="Disordered" evidence="7">
    <location>
        <begin position="1119"/>
        <end position="1166"/>
    </location>
</feature>
<dbReference type="OMA" id="MAVQCIN"/>
<dbReference type="InterPro" id="IPR028078">
    <property type="entry name" value="ACDC"/>
</dbReference>
<feature type="domain" description="AP2/ERF" evidence="8">
    <location>
        <begin position="182"/>
        <end position="233"/>
    </location>
</feature>
<evidence type="ECO:0000313" key="11">
    <source>
        <dbReference type="EMBL" id="SCM21861.1"/>
    </source>
</evidence>
<proteinExistence type="predicted"/>
<dbReference type="GO" id="GO:0005634">
    <property type="term" value="C:nucleus"/>
    <property type="evidence" value="ECO:0007669"/>
    <property type="project" value="UniProtKB-SubCell"/>
</dbReference>
<dbReference type="EMBL" id="LT608145">
    <property type="protein sequence ID" value="SCM21861.1"/>
    <property type="molecule type" value="Genomic_DNA"/>
</dbReference>
<evidence type="ECO:0000256" key="5">
    <source>
        <dbReference type="ARBA" id="ARBA00023242"/>
    </source>
</evidence>
<feature type="region of interest" description="Disordered" evidence="7">
    <location>
        <begin position="60"/>
        <end position="87"/>
    </location>
</feature>
<evidence type="ECO:0000313" key="15">
    <source>
        <dbReference type="Proteomes" id="UP000069549"/>
    </source>
</evidence>
<feature type="compositionally biased region" description="Polar residues" evidence="7">
    <location>
        <begin position="2043"/>
        <end position="2052"/>
    </location>
</feature>
<feature type="region of interest" description="Disordered" evidence="7">
    <location>
        <begin position="2043"/>
        <end position="2064"/>
    </location>
</feature>